<dbReference type="CDD" id="cd13688">
    <property type="entry name" value="PBP2_GltI_DEBP"/>
    <property type="match status" value="1"/>
</dbReference>
<dbReference type="SMART" id="SM00062">
    <property type="entry name" value="PBPb"/>
    <property type="match status" value="1"/>
</dbReference>
<dbReference type="Gene3D" id="3.40.190.10">
    <property type="entry name" value="Periplasmic binding protein-like II"/>
    <property type="match status" value="2"/>
</dbReference>
<dbReference type="STRING" id="1229205.BUPH_05294"/>
<keyword evidence="3" id="KW-0813">Transport</keyword>
<dbReference type="GO" id="GO:0030288">
    <property type="term" value="C:outer membrane-bounded periplasmic space"/>
    <property type="evidence" value="ECO:0007669"/>
    <property type="project" value="TreeGrafter"/>
</dbReference>
<dbReference type="PATRIC" id="fig|1229205.11.peg.1046"/>
<dbReference type="AlphaFoldDB" id="K0DMF6"/>
<proteinExistence type="inferred from homology"/>
<dbReference type="SUPFAM" id="SSF53850">
    <property type="entry name" value="Periplasmic binding protein-like II"/>
    <property type="match status" value="1"/>
</dbReference>
<dbReference type="NCBIfam" id="NF008063">
    <property type="entry name" value="PRK10797.1"/>
    <property type="match status" value="1"/>
</dbReference>
<dbReference type="HOGENOM" id="CLU_019602_0_0_4"/>
<dbReference type="GO" id="GO:0005576">
    <property type="term" value="C:extracellular region"/>
    <property type="evidence" value="ECO:0007669"/>
    <property type="project" value="TreeGrafter"/>
</dbReference>
<evidence type="ECO:0000259" key="7">
    <source>
        <dbReference type="SMART" id="SM00062"/>
    </source>
</evidence>
<dbReference type="PANTHER" id="PTHR30085:SF2">
    <property type="entry name" value="GLUTAMATE_ASPARTATE IMPORT SOLUTE-BINDING PROTEIN"/>
    <property type="match status" value="1"/>
</dbReference>
<name>K0DMF6_9BURK</name>
<dbReference type="eggNOG" id="COG0834">
    <property type="taxonomic scope" value="Bacteria"/>
</dbReference>
<protein>
    <submittedName>
        <fullName evidence="8">Glutamate/aspartate transport system substrate-binding protein</fullName>
    </submittedName>
</protein>
<keyword evidence="5" id="KW-0574">Periplasm</keyword>
<dbReference type="Proteomes" id="UP000010105">
    <property type="component" value="Chromosome 1"/>
</dbReference>
<dbReference type="FunFam" id="3.40.190.10:FF:000052">
    <property type="entry name" value="Amino acid ABC transporter substrate-binding protein"/>
    <property type="match status" value="1"/>
</dbReference>
<accession>K0DMF6</accession>
<feature type="domain" description="Solute-binding protein family 3/N-terminal" evidence="7">
    <location>
        <begin position="73"/>
        <end position="305"/>
    </location>
</feature>
<sequence length="334" mass="36587">MVSAAAPVGEPTTKHVQETLMKQQQPARAVSSRRGAISAFAVFGLVALHAPNAARAAEAELTGTLLKVSKERVITIGYRDASVPFSYYDANQQPIGYSIDIANLIVERIKTEIKLPDLKVRTIPITSQNRISLLQNSTIDFECTSTTNNAERAQQVSFSNTFFVIGTRLLVRTKSGIKDFADLKDKTVVVGAGTTSEKILRKMNAEKSMNMDVISAKDHTESFLMLSTGRAKAMMMDDALLAGERAKARNPEDYEVVGTPQTYEAYGCMLRKNDAAMKAVMDAAIADAQKSGAAAKLYQRWFQQPIPPKRVNLGLPLSPRMQTLFSHPDDKPTS</sequence>
<dbReference type="InterPro" id="IPR001638">
    <property type="entry name" value="Solute-binding_3/MltF_N"/>
</dbReference>
<dbReference type="KEGG" id="bpx:BUPH_05294"/>
<evidence type="ECO:0000256" key="4">
    <source>
        <dbReference type="ARBA" id="ARBA00022729"/>
    </source>
</evidence>
<dbReference type="PANTHER" id="PTHR30085">
    <property type="entry name" value="AMINO ACID ABC TRANSPORTER PERMEASE"/>
    <property type="match status" value="1"/>
</dbReference>
<keyword evidence="4" id="KW-0732">Signal</keyword>
<dbReference type="EMBL" id="CP003863">
    <property type="protein sequence ID" value="AFT85053.1"/>
    <property type="molecule type" value="Genomic_DNA"/>
</dbReference>
<organism evidence="8 9">
    <name type="scientific">Paraburkholderia phenoliruptrix BR3459a</name>
    <dbReference type="NCBI Taxonomy" id="1229205"/>
    <lineage>
        <taxon>Bacteria</taxon>
        <taxon>Pseudomonadati</taxon>
        <taxon>Pseudomonadota</taxon>
        <taxon>Betaproteobacteria</taxon>
        <taxon>Burkholderiales</taxon>
        <taxon>Burkholderiaceae</taxon>
        <taxon>Paraburkholderia</taxon>
    </lineage>
</organism>
<evidence type="ECO:0000256" key="5">
    <source>
        <dbReference type="ARBA" id="ARBA00022764"/>
    </source>
</evidence>
<evidence type="ECO:0000256" key="2">
    <source>
        <dbReference type="ARBA" id="ARBA00010333"/>
    </source>
</evidence>
<dbReference type="Pfam" id="PF00497">
    <property type="entry name" value="SBP_bac_3"/>
    <property type="match status" value="1"/>
</dbReference>
<keyword evidence="6" id="KW-0029">Amino-acid transport</keyword>
<reference evidence="8 9" key="1">
    <citation type="journal article" date="2012" name="J. Bacteriol.">
        <title>Complete Genome Sequence of Burkholderia phenoliruptrix BR3459a (CLA1), a Heat-Tolerant, Nitrogen-Fixing Symbiont of Mimosa flocculosa.</title>
        <authorList>
            <person name="de Oliveira Cunha C."/>
            <person name="Goda Zuleta L.F."/>
            <person name="Paula de Almeida L.G."/>
            <person name="Prioli Ciapina L."/>
            <person name="Lustrino Borges W."/>
            <person name="Pitard R.M."/>
            <person name="Baldani J.I."/>
            <person name="Straliotto R."/>
            <person name="de Faria S.M."/>
            <person name="Hungria M."/>
            <person name="Sousa Cavada B."/>
            <person name="Mercante F.M."/>
            <person name="Ribeiro de Vasconcelos A.T."/>
        </authorList>
    </citation>
    <scope>NUCLEOTIDE SEQUENCE [LARGE SCALE GENOMIC DNA]</scope>
    <source>
        <strain evidence="8 9">BR3459a</strain>
    </source>
</reference>
<comment type="similarity">
    <text evidence="2">Belongs to the bacterial solute-binding protein 3 family.</text>
</comment>
<gene>
    <name evidence="8" type="ORF">BUPH_05294</name>
</gene>
<evidence type="ECO:0000256" key="1">
    <source>
        <dbReference type="ARBA" id="ARBA00004418"/>
    </source>
</evidence>
<comment type="subcellular location">
    <subcellularLocation>
        <location evidence="1">Periplasm</location>
    </subcellularLocation>
</comment>
<evidence type="ECO:0000256" key="6">
    <source>
        <dbReference type="ARBA" id="ARBA00022970"/>
    </source>
</evidence>
<evidence type="ECO:0000313" key="9">
    <source>
        <dbReference type="Proteomes" id="UP000010105"/>
    </source>
</evidence>
<evidence type="ECO:0000313" key="8">
    <source>
        <dbReference type="EMBL" id="AFT85053.1"/>
    </source>
</evidence>
<dbReference type="InterPro" id="IPR051455">
    <property type="entry name" value="Bact_solute-bind_prot3"/>
</dbReference>
<dbReference type="GO" id="GO:0006865">
    <property type="term" value="P:amino acid transport"/>
    <property type="evidence" value="ECO:0007669"/>
    <property type="project" value="UniProtKB-KW"/>
</dbReference>
<evidence type="ECO:0000256" key="3">
    <source>
        <dbReference type="ARBA" id="ARBA00022448"/>
    </source>
</evidence>